<evidence type="ECO:0000313" key="11">
    <source>
        <dbReference type="Proteomes" id="UP000294194"/>
    </source>
</evidence>
<name>A0A4Q9GNX0_9MICO</name>
<evidence type="ECO:0000259" key="9">
    <source>
        <dbReference type="PROSITE" id="PS50928"/>
    </source>
</evidence>
<dbReference type="InterPro" id="IPR051393">
    <property type="entry name" value="ABC_transporter_permease"/>
</dbReference>
<keyword evidence="4 7" id="KW-0812">Transmembrane</keyword>
<dbReference type="GO" id="GO:0005886">
    <property type="term" value="C:plasma membrane"/>
    <property type="evidence" value="ECO:0007669"/>
    <property type="project" value="UniProtKB-SubCell"/>
</dbReference>
<dbReference type="RefSeq" id="WP_130980536.1">
    <property type="nucleotide sequence ID" value="NZ_SISG01000001.1"/>
</dbReference>
<comment type="caution">
    <text evidence="10">The sequence shown here is derived from an EMBL/GenBank/DDBJ whole genome shotgun (WGS) entry which is preliminary data.</text>
</comment>
<keyword evidence="3" id="KW-1003">Cell membrane</keyword>
<feature type="domain" description="ABC transmembrane type-1" evidence="9">
    <location>
        <begin position="99"/>
        <end position="307"/>
    </location>
</feature>
<dbReference type="CDD" id="cd06261">
    <property type="entry name" value="TM_PBP2"/>
    <property type="match status" value="1"/>
</dbReference>
<dbReference type="Gene3D" id="1.10.3720.10">
    <property type="entry name" value="MetI-like"/>
    <property type="match status" value="1"/>
</dbReference>
<proteinExistence type="inferred from homology"/>
<dbReference type="InterPro" id="IPR035906">
    <property type="entry name" value="MetI-like_sf"/>
</dbReference>
<dbReference type="InterPro" id="IPR000515">
    <property type="entry name" value="MetI-like"/>
</dbReference>
<evidence type="ECO:0000256" key="2">
    <source>
        <dbReference type="ARBA" id="ARBA00022448"/>
    </source>
</evidence>
<dbReference type="PROSITE" id="PS50928">
    <property type="entry name" value="ABC_TM1"/>
    <property type="match status" value="1"/>
</dbReference>
<evidence type="ECO:0000256" key="4">
    <source>
        <dbReference type="ARBA" id="ARBA00022692"/>
    </source>
</evidence>
<feature type="transmembrane region" description="Helical" evidence="7">
    <location>
        <begin position="180"/>
        <end position="203"/>
    </location>
</feature>
<dbReference type="PANTHER" id="PTHR30193">
    <property type="entry name" value="ABC TRANSPORTER PERMEASE PROTEIN"/>
    <property type="match status" value="1"/>
</dbReference>
<evidence type="ECO:0000256" key="6">
    <source>
        <dbReference type="ARBA" id="ARBA00023136"/>
    </source>
</evidence>
<reference evidence="11" key="1">
    <citation type="submission" date="2019-02" db="EMBL/GenBank/DDBJ databases">
        <title>Glaciihabitans arcticus sp. nov., a psychrotolerant bacterium isolated from polar soil.</title>
        <authorList>
            <person name="Dahal R.H."/>
        </authorList>
    </citation>
    <scope>NUCLEOTIDE SEQUENCE [LARGE SCALE GENOMIC DNA]</scope>
    <source>
        <strain evidence="11">RP-3-7</strain>
    </source>
</reference>
<dbReference type="AlphaFoldDB" id="A0A4Q9GNX0"/>
<dbReference type="Pfam" id="PF00528">
    <property type="entry name" value="BPD_transp_1"/>
    <property type="match status" value="1"/>
</dbReference>
<keyword evidence="11" id="KW-1185">Reference proteome</keyword>
<keyword evidence="2 7" id="KW-0813">Transport</keyword>
<accession>A0A4Q9GNX0</accession>
<evidence type="ECO:0000313" key="10">
    <source>
        <dbReference type="EMBL" id="TBN56426.1"/>
    </source>
</evidence>
<comment type="similarity">
    <text evidence="7">Belongs to the binding-protein-dependent transport system permease family.</text>
</comment>
<feature type="transmembrane region" description="Helical" evidence="7">
    <location>
        <begin position="35"/>
        <end position="60"/>
    </location>
</feature>
<feature type="transmembrane region" description="Helical" evidence="7">
    <location>
        <begin position="291"/>
        <end position="310"/>
    </location>
</feature>
<feature type="transmembrane region" description="Helical" evidence="7">
    <location>
        <begin position="136"/>
        <end position="156"/>
    </location>
</feature>
<gene>
    <name evidence="10" type="ORF">EYE40_02870</name>
</gene>
<comment type="subcellular location">
    <subcellularLocation>
        <location evidence="1 7">Cell membrane</location>
        <topology evidence="1 7">Multi-pass membrane protein</topology>
    </subcellularLocation>
</comment>
<keyword evidence="6 7" id="KW-0472">Membrane</keyword>
<dbReference type="Proteomes" id="UP000294194">
    <property type="component" value="Unassembled WGS sequence"/>
</dbReference>
<evidence type="ECO:0000256" key="5">
    <source>
        <dbReference type="ARBA" id="ARBA00022989"/>
    </source>
</evidence>
<dbReference type="EMBL" id="SISG01000001">
    <property type="protein sequence ID" value="TBN56426.1"/>
    <property type="molecule type" value="Genomic_DNA"/>
</dbReference>
<organism evidence="10 11">
    <name type="scientific">Glaciihabitans arcticus</name>
    <dbReference type="NCBI Taxonomy" id="2668039"/>
    <lineage>
        <taxon>Bacteria</taxon>
        <taxon>Bacillati</taxon>
        <taxon>Actinomycetota</taxon>
        <taxon>Actinomycetes</taxon>
        <taxon>Micrococcales</taxon>
        <taxon>Microbacteriaceae</taxon>
        <taxon>Glaciihabitans</taxon>
    </lineage>
</organism>
<evidence type="ECO:0000256" key="1">
    <source>
        <dbReference type="ARBA" id="ARBA00004651"/>
    </source>
</evidence>
<evidence type="ECO:0000256" key="7">
    <source>
        <dbReference type="RuleBase" id="RU363032"/>
    </source>
</evidence>
<dbReference type="GO" id="GO:0055085">
    <property type="term" value="P:transmembrane transport"/>
    <property type="evidence" value="ECO:0007669"/>
    <property type="project" value="InterPro"/>
</dbReference>
<evidence type="ECO:0000256" key="3">
    <source>
        <dbReference type="ARBA" id="ARBA00022475"/>
    </source>
</evidence>
<feature type="transmembrane region" description="Helical" evidence="7">
    <location>
        <begin position="238"/>
        <end position="260"/>
    </location>
</feature>
<dbReference type="SUPFAM" id="SSF161098">
    <property type="entry name" value="MetI-like"/>
    <property type="match status" value="1"/>
</dbReference>
<protein>
    <submittedName>
        <fullName evidence="10">Sugar ABC transporter permease</fullName>
    </submittedName>
</protein>
<evidence type="ECO:0000256" key="8">
    <source>
        <dbReference type="SAM" id="MobiDB-lite"/>
    </source>
</evidence>
<keyword evidence="5 7" id="KW-1133">Transmembrane helix</keyword>
<feature type="transmembrane region" description="Helical" evidence="7">
    <location>
        <begin position="104"/>
        <end position="124"/>
    </location>
</feature>
<sequence>MTETAVKLSSRGGPGPRGKAGRPVRSKPVGRRSAVAYLFLAPFLILFSVFVLGPAIYGLWISLHIWNPLLDDHPFVGLQNYIDLFTPGSLTSGDFWKSMGATGIFTVASVPLLLVIPLGIAMLLNNKVRGGSVFRGIFFAPYVLGVAVISVLWRYLLDPQLGVVNALIGQDIPWTVQVPWAWISLVGITVWWTLGLNTIILLAGLKGISAELYEAAAIDGAGPWRKFTSVTLPGLRPVMTFVVTVTILASANMFGQAYLITKGGPGTDTRTAIMYIADQGLTQNQMGAATAMSYLLFAVLAAVSVLNFRLQRDNT</sequence>
<feature type="region of interest" description="Disordered" evidence="8">
    <location>
        <begin position="1"/>
        <end position="26"/>
    </location>
</feature>
<dbReference type="PANTHER" id="PTHR30193:SF41">
    <property type="entry name" value="DIACETYLCHITOBIOSE UPTAKE SYSTEM PERMEASE PROTEIN NGCF"/>
    <property type="match status" value="1"/>
</dbReference>